<dbReference type="SUPFAM" id="SSF48350">
    <property type="entry name" value="GTPase activation domain, GAP"/>
    <property type="match status" value="1"/>
</dbReference>
<dbReference type="PANTHER" id="PTHR14149:SF14">
    <property type="entry name" value="CALPONIN-HOMOLOGY (CH) DOMAIN-CONTAINING PROTEIN"/>
    <property type="match status" value="1"/>
</dbReference>
<feature type="region of interest" description="Disordered" evidence="2">
    <location>
        <begin position="243"/>
        <end position="383"/>
    </location>
</feature>
<dbReference type="STRING" id="1331196.A0A1B9IF88"/>
<dbReference type="InterPro" id="IPR001936">
    <property type="entry name" value="RasGAP_dom"/>
</dbReference>
<gene>
    <name evidence="5" type="ORF">L486_08332</name>
</gene>
<feature type="region of interest" description="Disordered" evidence="2">
    <location>
        <begin position="145"/>
        <end position="227"/>
    </location>
</feature>
<evidence type="ECO:0000259" key="4">
    <source>
        <dbReference type="PROSITE" id="PS50021"/>
    </source>
</evidence>
<sequence length="2073" mass="230114">MSGNTDQHTEVSPPRSTSGLGRSPSIFSYQTRILNNRTPTGDRHGNNAQRRTPNSLSSSTAYTSLASMVENDGRPSSPSTPIRKAVARMVVDNGSPPSTAEEVGRARSGSGRGVGLGFGMGGKPGHAKSSKSVDLVRNQWQAKIDQLNNNSDEPVRPPTPRSVKNSAFSPPMPSSPTVSSTETTPSATRTFSQASSAPIVPDQTGSSVVTTATNDTSATDSGVGRYKSAYMAKRAAKRATVYGASNFDSARIPSTSSNGSAGSAPPPSITSAAFDRPTSPSVSSYTSMLSPDPTGESTAPSVRGQSVEERLAIAKANALRRREAREKAKTGATVATSSSDKPVEKPTVPSEFGGTSSSKASPFANLFTPPSTDNEATPATSSKTMSFATAPLTADHTGTSTLSRSAYRSIVTAPTVTSSPRYVPSGLSASISGPTKDDGLNAPSAPGKDKYGSISKTDRRRLGRHLPRIASGGEGWDGDTAKGNSKGPSEGRRVPSTLGRASEIPKSAEEEGENTPPAVSVQENKTNLKTPSTPTASVRNKKSLEILVPSTSQNHLPVQPSIPTTPTTKRRSAYMPYTPKSTIANPIGPASPRVELTGAEMKGLMSAVGSLPARGANNDEDDGVTGMSNRLRLTRSRLPPSASSASVAPAPLPSRRLAQTNWMDKHRHAIAAYEYLCHVGEAQQWIEGCLEEELPFGVTEMEEGLRDGVVLAKLARVYEGEAVVRKIWTESKHRYKQSDNINYFLNFVRSVGMPETFIFELTDLYNKKNIPKVIFCIHILSHLLARLGRAERIGNLVGQFEFTSDQLAATQKGLQGVAMPNFGDASNSLAKEASWEPEEPEETEDERRDRELLECESSIIDLQRHLRGRLARMRVSRTHAQLELAEPIIVRFQARARASLVRKGMKAERDERKQLHGFAKAIQAVARGHTSRQRWVTKINAIHASDQSIVGVQAQARGMITRIRRSLEQNRLDKSIRGIGGLQAQCRGKLARRNRQSHRQILAHPEVIQSVSTLQAALRGRLQRQAAARQQRVIHGQVATFTSLQSQLRGALVRRRIRAQEQKMDDATDYVVAIQAVCRGVLARQKKRSFTSTLQQVTPAISSLQAIARGRLAKQAHKNMQKALAKVEVAGSVGGLQAFLRTRLAKKQTTEQKKKLEFVQPDVIGFQAVARGYLVREEYREWRDYLHDGKTIGALVFLQSLIRGFLARRRLYIHSSYIHRNVDKVIKIQSLWRGRVQRQMYEKLVTGYNVDVPTIQNYMHLLDNTESDFADQVRIEALRGQVVDLIRENQGLETEVKELDTKIALIINNKMSFQELARAKHRSNEQSNYVTPNNDPFSGGVHLDRTNQRKLELFEQLFFMLQTKPEYISRLLRTLSISANMEEDEKAEKDRRLLEGVTMILFGFGHERREEYLFHKLLQLAVHEEILLAPTLHDLAHSRFAINSVAAQYIKPSLTPYIQDVLYDHIMRIVGAPDLDLCTDPVKIYQSIINAEETQTGVPSQLPRDRNADQILQENATARAIFIRNLQELRALTEFLVTGLIDSHARLPYTIRLLAREALLALQTKFPEATDEELVPVVARTVVLPFILPAIIAPEQYGLAPDGVGPQERRNLAEIANLVSHVAGQQYTDTPDQRLVRTPLEAFISASAMPFREWILDVADVEHAEGQFHAHELFESTIEAKPIKITRLDIYGMLSMLIQYVPVVTAGNRNDPIQGILRELEGPPIDYDRSKNTVNLRLTNRLAGPQSGDPNAIEKADWVQAKRHVLAVLRVQTGKTLYDVLVSRPEEIHEQLWIEEVHRDIALENARLAKHGLPPTPVEQMYQIESIRSLPFHEVKSRAIEFCMKLERSGKLSREDNLQGLLVSITSDIRQKHHLRKMRKDNLNGMIKAYEDMTKKKMDYEAQIKTYHDYIDGAMAELQAKGKKKPMFMSKQYRHQKSQQRQGKQAKFGSYKYTAADLYEKRILLSVNQFSPRQFDKLYIVIASNEVGVFRLELSCPSSVSGGGGVMGDDEIRMEDLLGAQYENKERLDMFEGQAAFALNMLIHQINKSEWWYGSDLKCLIDTDVLWAEFYAS</sequence>
<feature type="compositionally biased region" description="Polar residues" evidence="2">
    <location>
        <begin position="14"/>
        <end position="39"/>
    </location>
</feature>
<feature type="compositionally biased region" description="Basic and acidic residues" evidence="2">
    <location>
        <begin position="320"/>
        <end position="329"/>
    </location>
</feature>
<dbReference type="Gene3D" id="1.10.418.10">
    <property type="entry name" value="Calponin-like domain"/>
    <property type="match status" value="1"/>
</dbReference>
<dbReference type="Pfam" id="PF03836">
    <property type="entry name" value="RasGAP_C"/>
    <property type="match status" value="1"/>
</dbReference>
<dbReference type="PROSITE" id="PS50021">
    <property type="entry name" value="CH"/>
    <property type="match status" value="1"/>
</dbReference>
<dbReference type="GO" id="GO:0051015">
    <property type="term" value="F:actin filament binding"/>
    <property type="evidence" value="ECO:0007669"/>
    <property type="project" value="TreeGrafter"/>
</dbReference>
<evidence type="ECO:0000256" key="2">
    <source>
        <dbReference type="SAM" id="MobiDB-lite"/>
    </source>
</evidence>
<name>A0A1B9IF88_9TREE</name>
<dbReference type="GO" id="GO:0005096">
    <property type="term" value="F:GTPase activator activity"/>
    <property type="evidence" value="ECO:0007669"/>
    <property type="project" value="TreeGrafter"/>
</dbReference>
<proteinExistence type="predicted"/>
<feature type="compositionally biased region" description="Polar residues" evidence="2">
    <location>
        <begin position="368"/>
        <end position="383"/>
    </location>
</feature>
<dbReference type="SUPFAM" id="SSF143885">
    <property type="entry name" value="RGC domain-like"/>
    <property type="match status" value="1"/>
</dbReference>
<dbReference type="SMART" id="SM00323">
    <property type="entry name" value="RasGAP"/>
    <property type="match status" value="1"/>
</dbReference>
<dbReference type="Proteomes" id="UP000092583">
    <property type="component" value="Unassembled WGS sequence"/>
</dbReference>
<dbReference type="CDD" id="cd21206">
    <property type="entry name" value="CH_IQGAP"/>
    <property type="match status" value="1"/>
</dbReference>
<reference evidence="6" key="2">
    <citation type="submission" date="2013-12" db="EMBL/GenBank/DDBJ databases">
        <title>Evolution of pathogenesis and genome organization in the Tremellales.</title>
        <authorList>
            <person name="Cuomo C."/>
            <person name="Litvintseva A."/>
            <person name="Heitman J."/>
            <person name="Chen Y."/>
            <person name="Sun S."/>
            <person name="Springer D."/>
            <person name="Dromer F."/>
            <person name="Young S."/>
            <person name="Zeng Q."/>
            <person name="Chapman S."/>
            <person name="Gujja S."/>
            <person name="Saif S."/>
            <person name="Birren B."/>
        </authorList>
    </citation>
    <scope>NUCLEOTIDE SEQUENCE [LARGE SCALE GENOMIC DNA]</scope>
    <source>
        <strain evidence="6">CBS 10435</strain>
    </source>
</reference>
<evidence type="ECO:0000313" key="5">
    <source>
        <dbReference type="EMBL" id="OCF54137.1"/>
    </source>
</evidence>
<feature type="compositionally biased region" description="Basic residues" evidence="2">
    <location>
        <begin position="458"/>
        <end position="467"/>
    </location>
</feature>
<feature type="compositionally biased region" description="Low complexity" evidence="2">
    <location>
        <begin position="252"/>
        <end position="273"/>
    </location>
</feature>
<dbReference type="Gene3D" id="1.20.5.190">
    <property type="match status" value="1"/>
</dbReference>
<feature type="compositionally biased region" description="Low complexity" evidence="2">
    <location>
        <begin position="206"/>
        <end position="221"/>
    </location>
</feature>
<feature type="compositionally biased region" description="Polar residues" evidence="2">
    <location>
        <begin position="553"/>
        <end position="567"/>
    </location>
</feature>
<dbReference type="InterPro" id="IPR000593">
    <property type="entry name" value="RasGAP_C"/>
</dbReference>
<feature type="compositionally biased region" description="Acidic residues" evidence="2">
    <location>
        <begin position="835"/>
        <end position="844"/>
    </location>
</feature>
<evidence type="ECO:0000259" key="3">
    <source>
        <dbReference type="PROSITE" id="PS50018"/>
    </source>
</evidence>
<dbReference type="Pfam" id="PF00616">
    <property type="entry name" value="RasGAP"/>
    <property type="match status" value="1"/>
</dbReference>
<feature type="compositionally biased region" description="Polar residues" evidence="2">
    <location>
        <begin position="278"/>
        <end position="304"/>
    </location>
</feature>
<feature type="region of interest" description="Disordered" evidence="2">
    <location>
        <begin position="92"/>
        <end position="130"/>
    </location>
</feature>
<dbReference type="SMART" id="SM00015">
    <property type="entry name" value="IQ"/>
    <property type="match status" value="11"/>
</dbReference>
<dbReference type="PANTHER" id="PTHR14149">
    <property type="entry name" value="RAS GTPASE-ACTIVATING PROTEIN WITH IQ MOTIF"/>
    <property type="match status" value="1"/>
</dbReference>
<dbReference type="Gene3D" id="1.10.506.10">
    <property type="entry name" value="GTPase Activation - p120gap, domain 1"/>
    <property type="match status" value="1"/>
</dbReference>
<keyword evidence="1" id="KW-0175">Coiled coil</keyword>
<dbReference type="Pfam" id="PF00612">
    <property type="entry name" value="IQ"/>
    <property type="match status" value="4"/>
</dbReference>
<dbReference type="GO" id="GO:1903479">
    <property type="term" value="P:mitotic actomyosin contractile ring assembly actin filament organization"/>
    <property type="evidence" value="ECO:0007669"/>
    <property type="project" value="TreeGrafter"/>
</dbReference>
<feature type="compositionally biased region" description="Polar residues" evidence="2">
    <location>
        <begin position="521"/>
        <end position="537"/>
    </location>
</feature>
<dbReference type="InterPro" id="IPR036872">
    <property type="entry name" value="CH_dom_sf"/>
</dbReference>
<feature type="region of interest" description="Disordered" evidence="2">
    <location>
        <begin position="1"/>
        <end position="59"/>
    </location>
</feature>
<evidence type="ECO:0000256" key="1">
    <source>
        <dbReference type="SAM" id="Coils"/>
    </source>
</evidence>
<organism evidence="5 6">
    <name type="scientific">Kwoniella mangroviensis CBS 10435</name>
    <dbReference type="NCBI Taxonomy" id="1331196"/>
    <lineage>
        <taxon>Eukaryota</taxon>
        <taxon>Fungi</taxon>
        <taxon>Dikarya</taxon>
        <taxon>Basidiomycota</taxon>
        <taxon>Agaricomycotina</taxon>
        <taxon>Tremellomycetes</taxon>
        <taxon>Tremellales</taxon>
        <taxon>Cryptococcaceae</taxon>
        <taxon>Kwoniella</taxon>
    </lineage>
</organism>
<dbReference type="GO" id="GO:0110085">
    <property type="term" value="C:mitotic actomyosin contractile ring"/>
    <property type="evidence" value="ECO:0007669"/>
    <property type="project" value="TreeGrafter"/>
</dbReference>
<feature type="compositionally biased region" description="Gly residues" evidence="2">
    <location>
        <begin position="110"/>
        <end position="124"/>
    </location>
</feature>
<dbReference type="SUPFAM" id="SSF47576">
    <property type="entry name" value="Calponin-homology domain, CH-domain"/>
    <property type="match status" value="1"/>
</dbReference>
<dbReference type="EMBL" id="KI669471">
    <property type="protein sequence ID" value="OCF54137.1"/>
    <property type="molecule type" value="Genomic_DNA"/>
</dbReference>
<dbReference type="PROSITE" id="PS50018">
    <property type="entry name" value="RAS_GTPASE_ACTIV_2"/>
    <property type="match status" value="1"/>
</dbReference>
<protein>
    <submittedName>
        <fullName evidence="5">IQ domain-containing GTPase activating protein</fullName>
    </submittedName>
</protein>
<dbReference type="Pfam" id="PF00307">
    <property type="entry name" value="CH"/>
    <property type="match status" value="1"/>
</dbReference>
<dbReference type="InterPro" id="IPR008936">
    <property type="entry name" value="Rho_GTPase_activation_prot"/>
</dbReference>
<dbReference type="PROSITE" id="PS50096">
    <property type="entry name" value="IQ"/>
    <property type="match status" value="11"/>
</dbReference>
<feature type="region of interest" description="Disordered" evidence="2">
    <location>
        <begin position="553"/>
        <end position="573"/>
    </location>
</feature>
<dbReference type="InterPro" id="IPR000048">
    <property type="entry name" value="IQ_motif_EF-hand-BS"/>
</dbReference>
<reference evidence="5 6" key="1">
    <citation type="submission" date="2013-07" db="EMBL/GenBank/DDBJ databases">
        <title>The Genome Sequence of Kwoniella mangroviensis CBS10435.</title>
        <authorList>
            <consortium name="The Broad Institute Genome Sequencing Platform"/>
            <person name="Cuomo C."/>
            <person name="Litvintseva A."/>
            <person name="Chen Y."/>
            <person name="Heitman J."/>
            <person name="Sun S."/>
            <person name="Springer D."/>
            <person name="Dromer F."/>
            <person name="Young S.K."/>
            <person name="Zeng Q."/>
            <person name="Gargeya S."/>
            <person name="Fitzgerald M."/>
            <person name="Abouelleil A."/>
            <person name="Alvarado L."/>
            <person name="Berlin A.M."/>
            <person name="Chapman S.B."/>
            <person name="Dewar J."/>
            <person name="Goldberg J."/>
            <person name="Griggs A."/>
            <person name="Gujja S."/>
            <person name="Hansen M."/>
            <person name="Howarth C."/>
            <person name="Imamovic A."/>
            <person name="Larimer J."/>
            <person name="McCowan C."/>
            <person name="Murphy C."/>
            <person name="Pearson M."/>
            <person name="Priest M."/>
            <person name="Roberts A."/>
            <person name="Saif S."/>
            <person name="Shea T."/>
            <person name="Sykes S."/>
            <person name="Wortman J."/>
            <person name="Nusbaum C."/>
            <person name="Birren B."/>
        </authorList>
    </citation>
    <scope>NUCLEOTIDE SEQUENCE [LARGE SCALE GENOMIC DNA]</scope>
    <source>
        <strain evidence="5 6">CBS 10435</strain>
    </source>
</reference>
<feature type="domain" description="Ras-GAP" evidence="3">
    <location>
        <begin position="1396"/>
        <end position="1624"/>
    </location>
</feature>
<feature type="region of interest" description="Disordered" evidence="2">
    <location>
        <begin position="828"/>
        <end position="850"/>
    </location>
</feature>
<keyword evidence="6" id="KW-1185">Reference proteome</keyword>
<feature type="compositionally biased region" description="Low complexity" evidence="2">
    <location>
        <begin position="175"/>
        <end position="188"/>
    </location>
</feature>
<feature type="domain" description="Calponin-homology (CH)" evidence="4">
    <location>
        <begin position="676"/>
        <end position="784"/>
    </location>
</feature>
<accession>A0A1B9IF88</accession>
<dbReference type="GO" id="GO:0005516">
    <property type="term" value="F:calmodulin binding"/>
    <property type="evidence" value="ECO:0007669"/>
    <property type="project" value="TreeGrafter"/>
</dbReference>
<dbReference type="InterPro" id="IPR001715">
    <property type="entry name" value="CH_dom"/>
</dbReference>
<feature type="coiled-coil region" evidence="1">
    <location>
        <begin position="1275"/>
        <end position="1309"/>
    </location>
</feature>
<evidence type="ECO:0000313" key="6">
    <source>
        <dbReference type="Proteomes" id="UP000092583"/>
    </source>
</evidence>
<feature type="region of interest" description="Disordered" evidence="2">
    <location>
        <begin position="412"/>
        <end position="537"/>
    </location>
</feature>
<dbReference type="OrthoDB" id="775356at2759"/>
<dbReference type="SMART" id="SM00033">
    <property type="entry name" value="CH"/>
    <property type="match status" value="1"/>
</dbReference>